<evidence type="ECO:0000313" key="2">
    <source>
        <dbReference type="EMBL" id="KPV54713.1"/>
    </source>
</evidence>
<dbReference type="EMBL" id="LJCR01000020">
    <property type="protein sequence ID" value="KPV54713.1"/>
    <property type="molecule type" value="Genomic_DNA"/>
</dbReference>
<dbReference type="SMART" id="SM00909">
    <property type="entry name" value="Germane"/>
    <property type="match status" value="1"/>
</dbReference>
<dbReference type="Proteomes" id="UP000050509">
    <property type="component" value="Unassembled WGS sequence"/>
</dbReference>
<dbReference type="InterPro" id="IPR019606">
    <property type="entry name" value="GerMN"/>
</dbReference>
<sequence>MAGWRRAARARPILNPLNPQNLATDYSATEFLPLYFPSASSNHDIRLIRMVPKTKQTAQATVQALLEGPGSYNGVVRRVLPEGTQLRGIKLNGDVALVDFTEQFARAPELDTAMRTVVESPTTLRTIRGVQFLVEGNAFADGKIFRRPAINQE</sequence>
<keyword evidence="3" id="KW-1185">Reference proteome</keyword>
<comment type="caution">
    <text evidence="2">The sequence shown here is derived from an EMBL/GenBank/DDBJ whole genome shotgun (WGS) entry which is preliminary data.</text>
</comment>
<reference evidence="2 3" key="1">
    <citation type="submission" date="2015-09" db="EMBL/GenBank/DDBJ databases">
        <title>Draft genome sequence of Kouleothrix aurantiaca JCM 19913.</title>
        <authorList>
            <person name="Hemp J."/>
        </authorList>
    </citation>
    <scope>NUCLEOTIDE SEQUENCE [LARGE SCALE GENOMIC DNA]</scope>
    <source>
        <strain evidence="2 3">COM-B</strain>
    </source>
</reference>
<organism evidence="2 3">
    <name type="scientific">Kouleothrix aurantiaca</name>
    <dbReference type="NCBI Taxonomy" id="186479"/>
    <lineage>
        <taxon>Bacteria</taxon>
        <taxon>Bacillati</taxon>
        <taxon>Chloroflexota</taxon>
        <taxon>Chloroflexia</taxon>
        <taxon>Chloroflexales</taxon>
        <taxon>Roseiflexineae</taxon>
        <taxon>Roseiflexaceae</taxon>
        <taxon>Kouleothrix</taxon>
    </lineage>
</organism>
<proteinExistence type="predicted"/>
<dbReference type="Pfam" id="PF10646">
    <property type="entry name" value="Germane"/>
    <property type="match status" value="1"/>
</dbReference>
<feature type="domain" description="GerMN" evidence="1">
    <location>
        <begin position="58"/>
        <end position="143"/>
    </location>
</feature>
<protein>
    <recommendedName>
        <fullName evidence="1">GerMN domain-containing protein</fullName>
    </recommendedName>
</protein>
<name>A0A0P9DXQ3_9CHLR</name>
<accession>A0A0P9DXQ3</accession>
<gene>
    <name evidence="2" type="ORF">SE17_01900</name>
</gene>
<evidence type="ECO:0000259" key="1">
    <source>
        <dbReference type="SMART" id="SM00909"/>
    </source>
</evidence>
<dbReference type="AlphaFoldDB" id="A0A0P9DXQ3"/>
<evidence type="ECO:0000313" key="3">
    <source>
        <dbReference type="Proteomes" id="UP000050509"/>
    </source>
</evidence>